<dbReference type="InterPro" id="IPR021264">
    <property type="entry name" value="AFUB_079030/YDR124W-like"/>
</dbReference>
<protein>
    <recommendedName>
        <fullName evidence="1">Subtelomeric hrmA-associated cluster protein AFUB-079030/YDR124W-like helical bundle domain-containing protein</fullName>
    </recommendedName>
</protein>
<evidence type="ECO:0000259" key="1">
    <source>
        <dbReference type="Pfam" id="PF11001"/>
    </source>
</evidence>
<dbReference type="PANTHER" id="PTHR36102">
    <property type="entry name" value="CHROMOSOME 10, WHOLE GENOME SHOTGUN SEQUENCE"/>
    <property type="match status" value="1"/>
</dbReference>
<name>A0AAD6CXZ9_9EURO</name>
<gene>
    <name evidence="2" type="ORF">N7494_005455</name>
</gene>
<organism evidence="2 3">
    <name type="scientific">Penicillium frequentans</name>
    <dbReference type="NCBI Taxonomy" id="3151616"/>
    <lineage>
        <taxon>Eukaryota</taxon>
        <taxon>Fungi</taxon>
        <taxon>Dikarya</taxon>
        <taxon>Ascomycota</taxon>
        <taxon>Pezizomycotina</taxon>
        <taxon>Eurotiomycetes</taxon>
        <taxon>Eurotiomycetidae</taxon>
        <taxon>Eurotiales</taxon>
        <taxon>Aspergillaceae</taxon>
        <taxon>Penicillium</taxon>
    </lineage>
</organism>
<proteinExistence type="predicted"/>
<feature type="domain" description="Subtelomeric hrmA-associated cluster protein AFUB-079030/YDR124W-like helical bundle" evidence="1">
    <location>
        <begin position="157"/>
        <end position="312"/>
    </location>
</feature>
<reference evidence="2 3" key="1">
    <citation type="journal article" date="2023" name="IMA Fungus">
        <title>Comparative genomic study of the Penicillium genus elucidates a diverse pangenome and 15 lateral gene transfer events.</title>
        <authorList>
            <person name="Petersen C."/>
            <person name="Sorensen T."/>
            <person name="Nielsen M.R."/>
            <person name="Sondergaard T.E."/>
            <person name="Sorensen J.L."/>
            <person name="Fitzpatrick D.A."/>
            <person name="Frisvad J.C."/>
            <person name="Nielsen K.L."/>
        </authorList>
    </citation>
    <scope>NUCLEOTIDE SEQUENCE [LARGE SCALE GENOMIC DNA]</scope>
    <source>
        <strain evidence="2 3">IBT 35679</strain>
    </source>
</reference>
<evidence type="ECO:0000313" key="2">
    <source>
        <dbReference type="EMBL" id="KAJ5544176.1"/>
    </source>
</evidence>
<sequence length="333" mass="38518">MESAFALQKSNLPFSAQQYALIFLDQNGQPVIDVSPSLVGYETAIFPPEAITNFLAFVGLYDGSQAYARMPITQAVISEPPSWSRTSYQAQARECYWNVRQASRWAQPAQESPFGLISYDSKKDIKYKRQNVQKRKFQSPSEGTSPSALRRRSMLRIDNSGMLKLFYLQAFENIQQIHCRTIAKVYVKLLEPRKMVKFPYNGKRNINGRREILDPESTKPSWWPECIHHREPDHLLKKGKQSSLQEKHEDFNMTADRLALLLHILCNLKESHGVTAARLRSCDGEIRRRIETDSSRLNTMNILGEIYSVREMEERYLGGEIGMDWNLEALFYR</sequence>
<dbReference type="Pfam" id="PF11001">
    <property type="entry name" value="AFUB_07903_YDR124W_hel"/>
    <property type="match status" value="1"/>
</dbReference>
<comment type="caution">
    <text evidence="2">The sequence shown here is derived from an EMBL/GenBank/DDBJ whole genome shotgun (WGS) entry which is preliminary data.</text>
</comment>
<evidence type="ECO:0000313" key="3">
    <source>
        <dbReference type="Proteomes" id="UP001220324"/>
    </source>
</evidence>
<keyword evidence="3" id="KW-1185">Reference proteome</keyword>
<dbReference type="EMBL" id="JAQIZZ010000004">
    <property type="protein sequence ID" value="KAJ5544176.1"/>
    <property type="molecule type" value="Genomic_DNA"/>
</dbReference>
<dbReference type="AlphaFoldDB" id="A0AAD6CXZ9"/>
<dbReference type="InterPro" id="IPR047092">
    <property type="entry name" value="AFUB_07903/YDR124W-like_hel"/>
</dbReference>
<dbReference type="PANTHER" id="PTHR36102:SF1">
    <property type="entry name" value="YDR124W-LIKE HELICAL BUNDLE DOMAIN-CONTAINING PROTEIN"/>
    <property type="match status" value="1"/>
</dbReference>
<accession>A0AAD6CXZ9</accession>
<dbReference type="Proteomes" id="UP001220324">
    <property type="component" value="Unassembled WGS sequence"/>
</dbReference>